<sequence length="146" mass="16422">KIKLTNKNGTEVDVSLCNNTLKGYPGIVALKVDDRKENKEIKLGDDKELTCIEDSNLMNFDDDLSVSSFSTQETASNLKLGDIYIDFRTSQANEEISLYEEKRIKHDRPSEIFEDVGNSTFKNQEVPSPCIGVEIESVIDYLPNPT</sequence>
<evidence type="ECO:0000313" key="1">
    <source>
        <dbReference type="EMBL" id="JAS78623.1"/>
    </source>
</evidence>
<feature type="non-terminal residue" evidence="1">
    <location>
        <position position="146"/>
    </location>
</feature>
<accession>A0A1B6HVE5</accession>
<reference evidence="1" key="1">
    <citation type="submission" date="2015-11" db="EMBL/GenBank/DDBJ databases">
        <title>De novo transcriptome assembly of four potential Pierce s Disease insect vectors from Arizona vineyards.</title>
        <authorList>
            <person name="Tassone E.E."/>
        </authorList>
    </citation>
    <scope>NUCLEOTIDE SEQUENCE</scope>
</reference>
<organism evidence="1">
    <name type="scientific">Homalodisca liturata</name>
    <dbReference type="NCBI Taxonomy" id="320908"/>
    <lineage>
        <taxon>Eukaryota</taxon>
        <taxon>Metazoa</taxon>
        <taxon>Ecdysozoa</taxon>
        <taxon>Arthropoda</taxon>
        <taxon>Hexapoda</taxon>
        <taxon>Insecta</taxon>
        <taxon>Pterygota</taxon>
        <taxon>Neoptera</taxon>
        <taxon>Paraneoptera</taxon>
        <taxon>Hemiptera</taxon>
        <taxon>Auchenorrhyncha</taxon>
        <taxon>Membracoidea</taxon>
        <taxon>Cicadellidae</taxon>
        <taxon>Cicadellinae</taxon>
        <taxon>Proconiini</taxon>
        <taxon>Homalodisca</taxon>
    </lineage>
</organism>
<feature type="non-terminal residue" evidence="1">
    <location>
        <position position="1"/>
    </location>
</feature>
<dbReference type="EMBL" id="GECU01029083">
    <property type="protein sequence ID" value="JAS78623.1"/>
    <property type="molecule type" value="Transcribed_RNA"/>
</dbReference>
<dbReference type="AlphaFoldDB" id="A0A1B6HVE5"/>
<protein>
    <submittedName>
        <fullName evidence="1">Uncharacterized protein</fullName>
    </submittedName>
</protein>
<gene>
    <name evidence="1" type="ORF">g.59083</name>
</gene>
<proteinExistence type="predicted"/>
<name>A0A1B6HVE5_9HEMI</name>